<dbReference type="GO" id="GO:0006355">
    <property type="term" value="P:regulation of DNA-templated transcription"/>
    <property type="evidence" value="ECO:0007669"/>
    <property type="project" value="InterPro"/>
</dbReference>
<dbReference type="KEGG" id="ptn:PTRA_a0145"/>
<dbReference type="RefSeq" id="WP_058372307.1">
    <property type="nucleotide sequence ID" value="NZ_CP011034.1"/>
</dbReference>
<dbReference type="InterPro" id="IPR039420">
    <property type="entry name" value="WalR-like"/>
</dbReference>
<reference evidence="6 7" key="1">
    <citation type="submission" date="2015-03" db="EMBL/GenBank/DDBJ databases">
        <authorList>
            <person name="Murphy D."/>
        </authorList>
    </citation>
    <scope>NUCLEOTIDE SEQUENCE [LARGE SCALE GENOMIC DNA]</scope>
    <source>
        <strain evidence="6 7">KMM 520</strain>
    </source>
</reference>
<name>A0A0U2WEC8_9GAMM</name>
<dbReference type="PATRIC" id="fig|1315283.4.peg.123"/>
<evidence type="ECO:0000259" key="5">
    <source>
        <dbReference type="PROSITE" id="PS51755"/>
    </source>
</evidence>
<feature type="modified residue" description="4-aspartylphosphate" evidence="2">
    <location>
        <position position="58"/>
    </location>
</feature>
<dbReference type="GO" id="GO:0005829">
    <property type="term" value="C:cytosol"/>
    <property type="evidence" value="ECO:0007669"/>
    <property type="project" value="TreeGrafter"/>
</dbReference>
<dbReference type="InterPro" id="IPR001867">
    <property type="entry name" value="OmpR/PhoB-type_DNA-bd"/>
</dbReference>
<keyword evidence="2" id="KW-0597">Phosphoprotein</keyword>
<evidence type="ECO:0000256" key="3">
    <source>
        <dbReference type="PROSITE-ProRule" id="PRU01091"/>
    </source>
</evidence>
<gene>
    <name evidence="6" type="ORF">PTRA_a0145</name>
</gene>
<dbReference type="PANTHER" id="PTHR48111">
    <property type="entry name" value="REGULATOR OF RPOS"/>
    <property type="match status" value="1"/>
</dbReference>
<dbReference type="SUPFAM" id="SSF52172">
    <property type="entry name" value="CheY-like"/>
    <property type="match status" value="1"/>
</dbReference>
<dbReference type="GO" id="GO:0000156">
    <property type="term" value="F:phosphorelay response regulator activity"/>
    <property type="evidence" value="ECO:0007669"/>
    <property type="project" value="TreeGrafter"/>
</dbReference>
<protein>
    <recommendedName>
        <fullName evidence="8">Two-component system, OmpR family, torCAD operon response regulator TorR</fullName>
    </recommendedName>
</protein>
<dbReference type="Proteomes" id="UP000065261">
    <property type="component" value="Chromosome I"/>
</dbReference>
<evidence type="ECO:0000313" key="6">
    <source>
        <dbReference type="EMBL" id="ALS31530.1"/>
    </source>
</evidence>
<evidence type="ECO:0000256" key="1">
    <source>
        <dbReference type="ARBA" id="ARBA00023125"/>
    </source>
</evidence>
<evidence type="ECO:0008006" key="8">
    <source>
        <dbReference type="Google" id="ProtNLM"/>
    </source>
</evidence>
<sequence length="239" mass="26790">MTIHVLLVEDDELLVKRIQNHFTNTEFTIEVDPTGADALSTIRSRVNVRGAFSLAIIDIVLPKRDGLQLAKELNTLTDIGVILLSSRDSQADRIAGLAQGADDYICKPVDLLELELRMRALYKRIAHLNSENDKNDDNGEEFIEYADFKLHPDNRTLITATGAESRLTEAEHKVLICLIGNAGKATSREKISEEIGQPDWSPNDRTVDVLVGRLRKKLNDEKDQKRIVTVRGKGYMLSI</sequence>
<organism evidence="6">
    <name type="scientific">Pseudoalteromonas translucida KMM 520</name>
    <dbReference type="NCBI Taxonomy" id="1315283"/>
    <lineage>
        <taxon>Bacteria</taxon>
        <taxon>Pseudomonadati</taxon>
        <taxon>Pseudomonadota</taxon>
        <taxon>Gammaproteobacteria</taxon>
        <taxon>Alteromonadales</taxon>
        <taxon>Pseudoalteromonadaceae</taxon>
        <taxon>Pseudoalteromonas</taxon>
    </lineage>
</organism>
<dbReference type="CDD" id="cd00383">
    <property type="entry name" value="trans_reg_C"/>
    <property type="match status" value="1"/>
</dbReference>
<dbReference type="Gene3D" id="6.10.250.690">
    <property type="match status" value="1"/>
</dbReference>
<dbReference type="Pfam" id="PF00486">
    <property type="entry name" value="Trans_reg_C"/>
    <property type="match status" value="1"/>
</dbReference>
<dbReference type="SMART" id="SM00862">
    <property type="entry name" value="Trans_reg_C"/>
    <property type="match status" value="1"/>
</dbReference>
<evidence type="ECO:0000259" key="4">
    <source>
        <dbReference type="PROSITE" id="PS50110"/>
    </source>
</evidence>
<dbReference type="PROSITE" id="PS50110">
    <property type="entry name" value="RESPONSE_REGULATORY"/>
    <property type="match status" value="1"/>
</dbReference>
<dbReference type="InterPro" id="IPR011006">
    <property type="entry name" value="CheY-like_superfamily"/>
</dbReference>
<keyword evidence="1 3" id="KW-0238">DNA-binding</keyword>
<dbReference type="PROSITE" id="PS51755">
    <property type="entry name" value="OMPR_PHOB"/>
    <property type="match status" value="1"/>
</dbReference>
<dbReference type="GO" id="GO:0000976">
    <property type="term" value="F:transcription cis-regulatory region binding"/>
    <property type="evidence" value="ECO:0007669"/>
    <property type="project" value="TreeGrafter"/>
</dbReference>
<dbReference type="AlphaFoldDB" id="A0A0U2WEC8"/>
<feature type="domain" description="OmpR/PhoB-type" evidence="5">
    <location>
        <begin position="140"/>
        <end position="239"/>
    </location>
</feature>
<dbReference type="Gene3D" id="1.10.10.10">
    <property type="entry name" value="Winged helix-like DNA-binding domain superfamily/Winged helix DNA-binding domain"/>
    <property type="match status" value="1"/>
</dbReference>
<dbReference type="InterPro" id="IPR036388">
    <property type="entry name" value="WH-like_DNA-bd_sf"/>
</dbReference>
<dbReference type="GO" id="GO:0032993">
    <property type="term" value="C:protein-DNA complex"/>
    <property type="evidence" value="ECO:0007669"/>
    <property type="project" value="TreeGrafter"/>
</dbReference>
<dbReference type="InterPro" id="IPR016032">
    <property type="entry name" value="Sig_transdc_resp-reg_C-effctor"/>
</dbReference>
<evidence type="ECO:0000256" key="2">
    <source>
        <dbReference type="PROSITE-ProRule" id="PRU00169"/>
    </source>
</evidence>
<dbReference type="SUPFAM" id="SSF46894">
    <property type="entry name" value="C-terminal effector domain of the bipartite response regulators"/>
    <property type="match status" value="1"/>
</dbReference>
<accession>A0A0U2WEC8</accession>
<dbReference type="EMBL" id="CP011034">
    <property type="protein sequence ID" value="ALS31530.1"/>
    <property type="molecule type" value="Genomic_DNA"/>
</dbReference>
<evidence type="ECO:0000313" key="7">
    <source>
        <dbReference type="Proteomes" id="UP000065261"/>
    </source>
</evidence>
<dbReference type="Pfam" id="PF00072">
    <property type="entry name" value="Response_reg"/>
    <property type="match status" value="1"/>
</dbReference>
<dbReference type="Gene3D" id="3.40.50.2300">
    <property type="match status" value="1"/>
</dbReference>
<dbReference type="PANTHER" id="PTHR48111:SF58">
    <property type="entry name" value="TORCAD OPERON TRANSCRIPTIONAL REGULATORY PROTEIN TORR"/>
    <property type="match status" value="1"/>
</dbReference>
<proteinExistence type="predicted"/>
<dbReference type="SMART" id="SM00448">
    <property type="entry name" value="REC"/>
    <property type="match status" value="1"/>
</dbReference>
<feature type="domain" description="Response regulatory" evidence="4">
    <location>
        <begin position="4"/>
        <end position="122"/>
    </location>
</feature>
<dbReference type="OrthoDB" id="5887010at2"/>
<feature type="DNA-binding region" description="OmpR/PhoB-type" evidence="3">
    <location>
        <begin position="140"/>
        <end position="239"/>
    </location>
</feature>
<dbReference type="InterPro" id="IPR001789">
    <property type="entry name" value="Sig_transdc_resp-reg_receiver"/>
</dbReference>